<dbReference type="Proteomes" id="UP000605970">
    <property type="component" value="Unassembled WGS sequence"/>
</dbReference>
<dbReference type="OrthoDB" id="5895044at2759"/>
<keyword evidence="2" id="KW-1185">Reference proteome</keyword>
<evidence type="ECO:0000313" key="1">
    <source>
        <dbReference type="EMBL" id="KAF7635366.1"/>
    </source>
</evidence>
<evidence type="ECO:0000313" key="2">
    <source>
        <dbReference type="Proteomes" id="UP000605970"/>
    </source>
</evidence>
<organism evidence="1 2">
    <name type="scientific">Meloidogyne graminicola</name>
    <dbReference type="NCBI Taxonomy" id="189291"/>
    <lineage>
        <taxon>Eukaryota</taxon>
        <taxon>Metazoa</taxon>
        <taxon>Ecdysozoa</taxon>
        <taxon>Nematoda</taxon>
        <taxon>Chromadorea</taxon>
        <taxon>Rhabditida</taxon>
        <taxon>Tylenchina</taxon>
        <taxon>Tylenchomorpha</taxon>
        <taxon>Tylenchoidea</taxon>
        <taxon>Meloidogynidae</taxon>
        <taxon>Meloidogyninae</taxon>
        <taxon>Meloidogyne</taxon>
    </lineage>
</organism>
<sequence>MPVVVYQVLDSVIMFYKHYRLGQVVNQTFIVFRLVFVVNVDLEFLNQTLRVVLMINSASQDTNVKNATDFVVHVVLKEECHLELATKENALKHFFVILEIFAVKKIN</sequence>
<proteinExistence type="predicted"/>
<protein>
    <submittedName>
        <fullName evidence="1">Uncharacterized protein</fullName>
    </submittedName>
</protein>
<comment type="caution">
    <text evidence="1">The sequence shown here is derived from an EMBL/GenBank/DDBJ whole genome shotgun (WGS) entry which is preliminary data.</text>
</comment>
<reference evidence="1" key="1">
    <citation type="journal article" date="2020" name="Ecol. Evol.">
        <title>Genome structure and content of the rice root-knot nematode (Meloidogyne graminicola).</title>
        <authorList>
            <person name="Phan N.T."/>
            <person name="Danchin E.G.J."/>
            <person name="Klopp C."/>
            <person name="Perfus-Barbeoch L."/>
            <person name="Kozlowski D.K."/>
            <person name="Koutsovoulos G.D."/>
            <person name="Lopez-Roques C."/>
            <person name="Bouchez O."/>
            <person name="Zahm M."/>
            <person name="Besnard G."/>
            <person name="Bellafiore S."/>
        </authorList>
    </citation>
    <scope>NUCLEOTIDE SEQUENCE</scope>
    <source>
        <strain evidence="1">VN-18</strain>
    </source>
</reference>
<name>A0A8S9ZQN6_9BILA</name>
<gene>
    <name evidence="1" type="ORF">Mgra_00005186</name>
</gene>
<accession>A0A8S9ZQN6</accession>
<dbReference type="AlphaFoldDB" id="A0A8S9ZQN6"/>
<dbReference type="EMBL" id="JABEBT010000043">
    <property type="protein sequence ID" value="KAF7635366.1"/>
    <property type="molecule type" value="Genomic_DNA"/>
</dbReference>